<evidence type="ECO:0000313" key="2">
    <source>
        <dbReference type="Proteomes" id="UP001059209"/>
    </source>
</evidence>
<proteinExistence type="predicted"/>
<organism evidence="1 2">
    <name type="scientific">Maribacter litopenaei</name>
    <dbReference type="NCBI Taxonomy" id="2976127"/>
    <lineage>
        <taxon>Bacteria</taxon>
        <taxon>Pseudomonadati</taxon>
        <taxon>Bacteroidota</taxon>
        <taxon>Flavobacteriia</taxon>
        <taxon>Flavobacteriales</taxon>
        <taxon>Flavobacteriaceae</taxon>
        <taxon>Maribacter</taxon>
    </lineage>
</organism>
<keyword evidence="2" id="KW-1185">Reference proteome</keyword>
<evidence type="ECO:0000313" key="1">
    <source>
        <dbReference type="EMBL" id="UWX56426.1"/>
    </source>
</evidence>
<gene>
    <name evidence="1" type="ORF">NYZ99_09660</name>
</gene>
<reference evidence="1" key="1">
    <citation type="submission" date="2022-09" db="EMBL/GenBank/DDBJ databases">
        <title>Maribacter litopenaei sp. nov., isolated from the intestinal tract of the Pacific White Shrimp, Litopenaeus vannamei.</title>
        <authorList>
            <person name="Kim S.Y."/>
            <person name="Hwang C.Y."/>
        </authorList>
    </citation>
    <scope>NUCLEOTIDE SEQUENCE</scope>
    <source>
        <strain evidence="1">HL-LV01</strain>
    </source>
</reference>
<protein>
    <submittedName>
        <fullName evidence="1">Uncharacterized protein</fullName>
    </submittedName>
</protein>
<dbReference type="RefSeq" id="WP_260575062.1">
    <property type="nucleotide sequence ID" value="NZ_CP104205.1"/>
</dbReference>
<accession>A0ABY5YBK7</accession>
<dbReference type="Proteomes" id="UP001059209">
    <property type="component" value="Chromosome"/>
</dbReference>
<name>A0ABY5YBK7_9FLAO</name>
<sequence>MEEVEIITSKDNGGRKVFYYKDFDADRMRADFFQKIKSYERPSK</sequence>
<dbReference type="EMBL" id="CP104205">
    <property type="protein sequence ID" value="UWX56426.1"/>
    <property type="molecule type" value="Genomic_DNA"/>
</dbReference>